<feature type="transmembrane region" description="Helical" evidence="1">
    <location>
        <begin position="78"/>
        <end position="99"/>
    </location>
</feature>
<dbReference type="GeneID" id="81377439"/>
<gene>
    <name evidence="2" type="ORF">N7509_013822</name>
</gene>
<reference evidence="2" key="1">
    <citation type="submission" date="2022-12" db="EMBL/GenBank/DDBJ databases">
        <authorList>
            <person name="Petersen C."/>
        </authorList>
    </citation>
    <scope>NUCLEOTIDE SEQUENCE</scope>
    <source>
        <strain evidence="2">IBT 29677</strain>
    </source>
</reference>
<name>A0A9W9SE38_9EURO</name>
<comment type="caution">
    <text evidence="2">The sequence shown here is derived from an EMBL/GenBank/DDBJ whole genome shotgun (WGS) entry which is preliminary data.</text>
</comment>
<proteinExistence type="predicted"/>
<dbReference type="OrthoDB" id="103819at2759"/>
<dbReference type="Proteomes" id="UP001147747">
    <property type="component" value="Unassembled WGS sequence"/>
</dbReference>
<keyword evidence="1" id="KW-0812">Transmembrane</keyword>
<dbReference type="AlphaFoldDB" id="A0A9W9SE38"/>
<dbReference type="EMBL" id="JAPZBU010000012">
    <property type="protein sequence ID" value="KAJ5376936.1"/>
    <property type="molecule type" value="Genomic_DNA"/>
</dbReference>
<evidence type="ECO:0000313" key="2">
    <source>
        <dbReference type="EMBL" id="KAJ5376936.1"/>
    </source>
</evidence>
<keyword evidence="1" id="KW-0472">Membrane</keyword>
<dbReference type="RefSeq" id="XP_056481966.1">
    <property type="nucleotide sequence ID" value="XM_056638459.1"/>
</dbReference>
<accession>A0A9W9SE38</accession>
<feature type="non-terminal residue" evidence="2">
    <location>
        <position position="1"/>
    </location>
</feature>
<sequence length="176" mass="19453">MEEIRATAGETISEIFTRAERITGLAILTLIYRTIEPDIATGTVLSSQCISTALRALSEHQECMRLLEHTEHNMMDFYVQWALLSAPFVPYIVIFCLAIETSSSLHLTKLASVVHATEKVACNYNDAYGKQLAIFKLMYDVACKWIKAKNASSGTRGTESYSTQILSPLKQPAGTG</sequence>
<keyword evidence="1" id="KW-1133">Transmembrane helix</keyword>
<reference evidence="2" key="2">
    <citation type="journal article" date="2023" name="IMA Fungus">
        <title>Comparative genomic study of the Penicillium genus elucidates a diverse pangenome and 15 lateral gene transfer events.</title>
        <authorList>
            <person name="Petersen C."/>
            <person name="Sorensen T."/>
            <person name="Nielsen M.R."/>
            <person name="Sondergaard T.E."/>
            <person name="Sorensen J.L."/>
            <person name="Fitzpatrick D.A."/>
            <person name="Frisvad J.C."/>
            <person name="Nielsen K.L."/>
        </authorList>
    </citation>
    <scope>NUCLEOTIDE SEQUENCE</scope>
    <source>
        <strain evidence="2">IBT 29677</strain>
    </source>
</reference>
<protein>
    <submittedName>
        <fullName evidence="2">Fungal specific transcription protein</fullName>
    </submittedName>
</protein>
<evidence type="ECO:0000313" key="3">
    <source>
        <dbReference type="Proteomes" id="UP001147747"/>
    </source>
</evidence>
<keyword evidence="3" id="KW-1185">Reference proteome</keyword>
<organism evidence="2 3">
    <name type="scientific">Penicillium cosmopolitanum</name>
    <dbReference type="NCBI Taxonomy" id="1131564"/>
    <lineage>
        <taxon>Eukaryota</taxon>
        <taxon>Fungi</taxon>
        <taxon>Dikarya</taxon>
        <taxon>Ascomycota</taxon>
        <taxon>Pezizomycotina</taxon>
        <taxon>Eurotiomycetes</taxon>
        <taxon>Eurotiomycetidae</taxon>
        <taxon>Eurotiales</taxon>
        <taxon>Aspergillaceae</taxon>
        <taxon>Penicillium</taxon>
    </lineage>
</organism>
<evidence type="ECO:0000256" key="1">
    <source>
        <dbReference type="SAM" id="Phobius"/>
    </source>
</evidence>